<dbReference type="Proteomes" id="UP001177670">
    <property type="component" value="Unassembled WGS sequence"/>
</dbReference>
<evidence type="ECO:0000313" key="2">
    <source>
        <dbReference type="EMBL" id="KAK1131375.1"/>
    </source>
</evidence>
<sequence length="114" mass="12726">MTVDDDEDVAKGEVIAKDERRANNERSDTKWNLLPIETREGTSSSPTLRRRSRPTNFVLVLSTAAATSMQSRENKKQVTNGSRFDVQERVASSQSAYLPACVEQYDRKMSAVSG</sequence>
<comment type="caution">
    <text evidence="2">The sequence shown here is derived from an EMBL/GenBank/DDBJ whole genome shotgun (WGS) entry which is preliminary data.</text>
</comment>
<reference evidence="2" key="1">
    <citation type="submission" date="2021-10" db="EMBL/GenBank/DDBJ databases">
        <title>Melipona bicolor Genome sequencing and assembly.</title>
        <authorList>
            <person name="Araujo N.S."/>
            <person name="Arias M.C."/>
        </authorList>
    </citation>
    <scope>NUCLEOTIDE SEQUENCE</scope>
    <source>
        <strain evidence="2">USP_2M_L1-L4_2017</strain>
        <tissue evidence="2">Whole body</tissue>
    </source>
</reference>
<organism evidence="2 3">
    <name type="scientific">Melipona bicolor</name>
    <dbReference type="NCBI Taxonomy" id="60889"/>
    <lineage>
        <taxon>Eukaryota</taxon>
        <taxon>Metazoa</taxon>
        <taxon>Ecdysozoa</taxon>
        <taxon>Arthropoda</taxon>
        <taxon>Hexapoda</taxon>
        <taxon>Insecta</taxon>
        <taxon>Pterygota</taxon>
        <taxon>Neoptera</taxon>
        <taxon>Endopterygota</taxon>
        <taxon>Hymenoptera</taxon>
        <taxon>Apocrita</taxon>
        <taxon>Aculeata</taxon>
        <taxon>Apoidea</taxon>
        <taxon>Anthophila</taxon>
        <taxon>Apidae</taxon>
        <taxon>Melipona</taxon>
    </lineage>
</organism>
<keyword evidence="3" id="KW-1185">Reference proteome</keyword>
<evidence type="ECO:0000256" key="1">
    <source>
        <dbReference type="SAM" id="MobiDB-lite"/>
    </source>
</evidence>
<dbReference type="AlphaFoldDB" id="A0AA40G5A6"/>
<feature type="compositionally biased region" description="Basic and acidic residues" evidence="1">
    <location>
        <begin position="9"/>
        <end position="27"/>
    </location>
</feature>
<name>A0AA40G5A6_9HYME</name>
<feature type="region of interest" description="Disordered" evidence="1">
    <location>
        <begin position="1"/>
        <end position="27"/>
    </location>
</feature>
<evidence type="ECO:0000313" key="3">
    <source>
        <dbReference type="Proteomes" id="UP001177670"/>
    </source>
</evidence>
<proteinExistence type="predicted"/>
<protein>
    <submittedName>
        <fullName evidence="2">Uncharacterized protein</fullName>
    </submittedName>
</protein>
<gene>
    <name evidence="2" type="ORF">K0M31_017660</name>
</gene>
<dbReference type="EMBL" id="JAHYIQ010000006">
    <property type="protein sequence ID" value="KAK1131375.1"/>
    <property type="molecule type" value="Genomic_DNA"/>
</dbReference>
<accession>A0AA40G5A6</accession>